<gene>
    <name evidence="1" type="ordered locus">ZPR_3708</name>
</gene>
<name>D5BL92_ZUNPS</name>
<accession>D5BL92</accession>
<evidence type="ECO:0000313" key="1">
    <source>
        <dbReference type="EMBL" id="ADF54018.1"/>
    </source>
</evidence>
<dbReference type="STRING" id="655815.ZPR_3708"/>
<dbReference type="KEGG" id="zpr:ZPR_3708"/>
<dbReference type="EMBL" id="CP001650">
    <property type="protein sequence ID" value="ADF54018.1"/>
    <property type="molecule type" value="Genomic_DNA"/>
</dbReference>
<dbReference type="AlphaFoldDB" id="D5BL92"/>
<protein>
    <submittedName>
        <fullName evidence="1">Uncharacterized protein</fullName>
    </submittedName>
</protein>
<reference evidence="1 2" key="1">
    <citation type="journal article" date="2010" name="BMC Genomics">
        <title>The complete genome of Zunongwangia profunda SM-A87 reveals its adaptation to the deep-sea environment and ecological role in sedimentary organic nitrogen degradation.</title>
        <authorList>
            <person name="Qin Q.L."/>
            <person name="Zhang X.Y."/>
            <person name="Wang X.M."/>
            <person name="Liu G.M."/>
            <person name="Chen X.L."/>
            <person name="Xie B.B."/>
            <person name="Dang H.Y."/>
            <person name="Zhou B.C."/>
            <person name="Yu J."/>
            <person name="Zhang Y.Z."/>
        </authorList>
    </citation>
    <scope>NUCLEOTIDE SEQUENCE [LARGE SCALE GENOMIC DNA]</scope>
    <source>
        <strain evidence="2">DSM 18752 / CCTCC AB 206139 / SM-A87</strain>
    </source>
</reference>
<dbReference type="Proteomes" id="UP000001654">
    <property type="component" value="Chromosome"/>
</dbReference>
<organism evidence="1 2">
    <name type="scientific">Zunongwangia profunda (strain DSM 18752 / CCTCC AB 206139 / SM-A87)</name>
    <name type="common">Wangia profunda</name>
    <dbReference type="NCBI Taxonomy" id="655815"/>
    <lineage>
        <taxon>Bacteria</taxon>
        <taxon>Pseudomonadati</taxon>
        <taxon>Bacteroidota</taxon>
        <taxon>Flavobacteriia</taxon>
        <taxon>Flavobacteriales</taxon>
        <taxon>Flavobacteriaceae</taxon>
        <taxon>Zunongwangia</taxon>
    </lineage>
</organism>
<keyword evidence="2" id="KW-1185">Reference proteome</keyword>
<proteinExistence type="predicted"/>
<evidence type="ECO:0000313" key="2">
    <source>
        <dbReference type="Proteomes" id="UP000001654"/>
    </source>
</evidence>
<sequence>MNQEVIISMAVTDRTDSILEVYKETLKAHKNLGITLQA</sequence>
<dbReference type="HOGENOM" id="CLU_3335270_0_0_10"/>